<comment type="subcellular location">
    <subcellularLocation>
        <location evidence="2">Cytoplasm</location>
    </subcellularLocation>
</comment>
<dbReference type="AlphaFoldDB" id="A0A6J4J7T3"/>
<dbReference type="SUPFAM" id="SSF81301">
    <property type="entry name" value="Nucleotidyltransferase"/>
    <property type="match status" value="1"/>
</dbReference>
<sequence>MAASRLAGGGGAGPRGLATIHLRFFADHDRTGGPALPLTSPDTFELCRVAAQAAADKKAERPVILDVGRLLGIVDSFVICSGGNDRQVRTIAEEVERRVKEQGHTSPLRVEGKDEATWILLDYGDMIVHVFLDEWRAYYDLERLWKDAALVEWDAELAVGE</sequence>
<accession>A0A6J4J7T3</accession>
<dbReference type="Pfam" id="PF02410">
    <property type="entry name" value="RsfS"/>
    <property type="match status" value="1"/>
</dbReference>
<dbReference type="PANTHER" id="PTHR21043">
    <property type="entry name" value="IOJAP SUPERFAMILY ORTHOLOG"/>
    <property type="match status" value="1"/>
</dbReference>
<dbReference type="NCBIfam" id="TIGR00090">
    <property type="entry name" value="rsfS_iojap_ybeB"/>
    <property type="match status" value="1"/>
</dbReference>
<dbReference type="EMBL" id="CADCSZ010000206">
    <property type="protein sequence ID" value="CAA9272850.1"/>
    <property type="molecule type" value="Genomic_DNA"/>
</dbReference>
<evidence type="ECO:0000256" key="1">
    <source>
        <dbReference type="ARBA" id="ARBA00010574"/>
    </source>
</evidence>
<dbReference type="Gene3D" id="3.30.460.10">
    <property type="entry name" value="Beta Polymerase, domain 2"/>
    <property type="match status" value="1"/>
</dbReference>
<comment type="similarity">
    <text evidence="1 2">Belongs to the Iojap/RsfS family.</text>
</comment>
<dbReference type="PANTHER" id="PTHR21043:SF0">
    <property type="entry name" value="MITOCHONDRIAL ASSEMBLY OF RIBOSOMAL LARGE SUBUNIT PROTEIN 1"/>
    <property type="match status" value="1"/>
</dbReference>
<gene>
    <name evidence="2" type="primary">rsfS</name>
    <name evidence="3" type="ORF">AVDCRST_MAG76-3426</name>
</gene>
<dbReference type="HAMAP" id="MF_01477">
    <property type="entry name" value="Iojap_RsfS"/>
    <property type="match status" value="1"/>
</dbReference>
<dbReference type="GO" id="GO:0043023">
    <property type="term" value="F:ribosomal large subunit binding"/>
    <property type="evidence" value="ECO:0007669"/>
    <property type="project" value="TreeGrafter"/>
</dbReference>
<dbReference type="GO" id="GO:0090071">
    <property type="term" value="P:negative regulation of ribosome biogenesis"/>
    <property type="evidence" value="ECO:0007669"/>
    <property type="project" value="UniProtKB-UniRule"/>
</dbReference>
<dbReference type="GO" id="GO:0017148">
    <property type="term" value="P:negative regulation of translation"/>
    <property type="evidence" value="ECO:0007669"/>
    <property type="project" value="UniProtKB-UniRule"/>
</dbReference>
<protein>
    <recommendedName>
        <fullName evidence="2">Ribosomal silencing factor RsfS</fullName>
    </recommendedName>
</protein>
<dbReference type="GO" id="GO:0005737">
    <property type="term" value="C:cytoplasm"/>
    <property type="evidence" value="ECO:0007669"/>
    <property type="project" value="UniProtKB-SubCell"/>
</dbReference>
<proteinExistence type="inferred from homology"/>
<dbReference type="InterPro" id="IPR043519">
    <property type="entry name" value="NT_sf"/>
</dbReference>
<evidence type="ECO:0000256" key="2">
    <source>
        <dbReference type="HAMAP-Rule" id="MF_01477"/>
    </source>
</evidence>
<dbReference type="InterPro" id="IPR004394">
    <property type="entry name" value="Iojap/RsfS/C7orf30"/>
</dbReference>
<keyword evidence="2" id="KW-0963">Cytoplasm</keyword>
<comment type="function">
    <text evidence="2">Functions as a ribosomal silencing factor. Interacts with ribosomal protein uL14 (rplN), blocking formation of intersubunit bridge B8. Prevents association of the 30S and 50S ribosomal subunits and the formation of functional ribosomes, thus repressing translation.</text>
</comment>
<reference evidence="3" key="1">
    <citation type="submission" date="2020-02" db="EMBL/GenBank/DDBJ databases">
        <authorList>
            <person name="Meier V. D."/>
        </authorList>
    </citation>
    <scope>NUCLEOTIDE SEQUENCE</scope>
    <source>
        <strain evidence="3">AVDCRST_MAG76</strain>
    </source>
</reference>
<comment type="subunit">
    <text evidence="2">Interacts with ribosomal protein uL14 (rplN).</text>
</comment>
<evidence type="ECO:0000313" key="3">
    <source>
        <dbReference type="EMBL" id="CAA9272850.1"/>
    </source>
</evidence>
<keyword evidence="2" id="KW-0678">Repressor</keyword>
<organism evidence="3">
    <name type="scientific">uncultured Acidimicrobiales bacterium</name>
    <dbReference type="NCBI Taxonomy" id="310071"/>
    <lineage>
        <taxon>Bacteria</taxon>
        <taxon>Bacillati</taxon>
        <taxon>Actinomycetota</taxon>
        <taxon>Acidimicrobiia</taxon>
        <taxon>Acidimicrobiales</taxon>
        <taxon>environmental samples</taxon>
    </lineage>
</organism>
<dbReference type="GO" id="GO:0042256">
    <property type="term" value="P:cytosolic ribosome assembly"/>
    <property type="evidence" value="ECO:0007669"/>
    <property type="project" value="UniProtKB-UniRule"/>
</dbReference>
<name>A0A6J4J7T3_9ACTN</name>
<keyword evidence="2" id="KW-0810">Translation regulation</keyword>